<reference evidence="2 3" key="1">
    <citation type="submission" date="2018-10" db="EMBL/GenBank/DDBJ databases">
        <title>Genome assembly for a Yunnan-Guizhou Plateau 3E fish, Anabarilius grahami (Regan), and its evolutionary and genetic applications.</title>
        <authorList>
            <person name="Jiang W."/>
        </authorList>
    </citation>
    <scope>NUCLEOTIDE SEQUENCE [LARGE SCALE GENOMIC DNA]</scope>
    <source>
        <strain evidence="2">AG-KIZ</strain>
        <tissue evidence="2">Muscle</tissue>
    </source>
</reference>
<name>A0A3N0XWT4_ANAGA</name>
<evidence type="ECO:0000313" key="3">
    <source>
        <dbReference type="Proteomes" id="UP000281406"/>
    </source>
</evidence>
<comment type="caution">
    <text evidence="2">The sequence shown here is derived from an EMBL/GenBank/DDBJ whole genome shotgun (WGS) entry which is preliminary data.</text>
</comment>
<evidence type="ECO:0000256" key="1">
    <source>
        <dbReference type="SAM" id="MobiDB-lite"/>
    </source>
</evidence>
<protein>
    <submittedName>
        <fullName evidence="2">Uncharacterized protein</fullName>
    </submittedName>
</protein>
<feature type="compositionally biased region" description="Basic and acidic residues" evidence="1">
    <location>
        <begin position="39"/>
        <end position="71"/>
    </location>
</feature>
<keyword evidence="3" id="KW-1185">Reference proteome</keyword>
<evidence type="ECO:0000313" key="2">
    <source>
        <dbReference type="EMBL" id="ROK15715.1"/>
    </source>
</evidence>
<organism evidence="2 3">
    <name type="scientific">Anabarilius grahami</name>
    <name type="common">Kanglang fish</name>
    <name type="synonym">Barilius grahami</name>
    <dbReference type="NCBI Taxonomy" id="495550"/>
    <lineage>
        <taxon>Eukaryota</taxon>
        <taxon>Metazoa</taxon>
        <taxon>Chordata</taxon>
        <taxon>Craniata</taxon>
        <taxon>Vertebrata</taxon>
        <taxon>Euteleostomi</taxon>
        <taxon>Actinopterygii</taxon>
        <taxon>Neopterygii</taxon>
        <taxon>Teleostei</taxon>
        <taxon>Ostariophysi</taxon>
        <taxon>Cypriniformes</taxon>
        <taxon>Xenocyprididae</taxon>
        <taxon>Xenocypridinae</taxon>
        <taxon>Xenocypridinae incertae sedis</taxon>
        <taxon>Anabarilius</taxon>
    </lineage>
</organism>
<sequence length="100" mass="11078">MPLLADLTDESTAPQSPHNCTPPCPSEEEPGPSQVEGGRSVEGKVEGKESYSDDENERCMVEEGRSHRQDVDPGLWPDIVLVLVLNYKKQDSCKPLIRVM</sequence>
<feature type="region of interest" description="Disordered" evidence="1">
    <location>
        <begin position="1"/>
        <end position="72"/>
    </location>
</feature>
<accession>A0A3N0XWT4</accession>
<dbReference type="AlphaFoldDB" id="A0A3N0XWT4"/>
<gene>
    <name evidence="2" type="ORF">DPX16_10019</name>
</gene>
<feature type="compositionally biased region" description="Polar residues" evidence="1">
    <location>
        <begin position="10"/>
        <end position="19"/>
    </location>
</feature>
<dbReference type="Proteomes" id="UP000281406">
    <property type="component" value="Unassembled WGS sequence"/>
</dbReference>
<proteinExistence type="predicted"/>
<dbReference type="EMBL" id="RJVU01057857">
    <property type="protein sequence ID" value="ROK15715.1"/>
    <property type="molecule type" value="Genomic_DNA"/>
</dbReference>